<evidence type="ECO:0000256" key="1">
    <source>
        <dbReference type="SAM" id="MobiDB-lite"/>
    </source>
</evidence>
<evidence type="ECO:0000313" key="3">
    <source>
        <dbReference type="EMBL" id="GLI27507.1"/>
    </source>
</evidence>
<organism evidence="3 4">
    <name type="scientific">Agromyces rhizosphaerae</name>
    <dbReference type="NCBI Taxonomy" id="88374"/>
    <lineage>
        <taxon>Bacteria</taxon>
        <taxon>Bacillati</taxon>
        <taxon>Actinomycetota</taxon>
        <taxon>Actinomycetes</taxon>
        <taxon>Micrococcales</taxon>
        <taxon>Microbacteriaceae</taxon>
        <taxon>Agromyces</taxon>
    </lineage>
</organism>
<dbReference type="Proteomes" id="UP001144396">
    <property type="component" value="Unassembled WGS sequence"/>
</dbReference>
<dbReference type="CDD" id="cd00093">
    <property type="entry name" value="HTH_XRE"/>
    <property type="match status" value="1"/>
</dbReference>
<accession>A0A9W6CVZ3</accession>
<feature type="domain" description="HTH cro/C1-type" evidence="2">
    <location>
        <begin position="8"/>
        <end position="84"/>
    </location>
</feature>
<dbReference type="PANTHER" id="PTHR35010:SF2">
    <property type="entry name" value="BLL4672 PROTEIN"/>
    <property type="match status" value="1"/>
</dbReference>
<feature type="region of interest" description="Disordered" evidence="1">
    <location>
        <begin position="91"/>
        <end position="113"/>
    </location>
</feature>
<dbReference type="Gene3D" id="3.30.450.180">
    <property type="match status" value="1"/>
</dbReference>
<sequence length="310" mass="33844">MGMETHDEVREFLMSRRARVEPEQVGLPRGTDRRVPGLRRGEAAALAGVSVEYYARLERGAIAGASGAVLDGLARALLMDDAEREHLYRLASRSGRASAPSPRGRRKGERAWQPSPSMQWVLDSMHDAAALVGNGRTDLLAYNALGGALMHEMIASSTTPTPNFARFLFLEPVARRFYPDWDAMAAVNVAQLRTEAGRDPHSKPLHDLVGELSTRSDRFRELWGRHDVWHHESGTKRYHHHVVGDLTLHFNGLDVVGEPGVQLTVLTAQPGSADAEALRLLSSWAATPEHAVDAEAPAERSSGSAAGSRT</sequence>
<evidence type="ECO:0000313" key="4">
    <source>
        <dbReference type="Proteomes" id="UP001144396"/>
    </source>
</evidence>
<protein>
    <submittedName>
        <fullName evidence="3">Transcriptional regulator</fullName>
    </submittedName>
</protein>
<dbReference type="InterPro" id="IPR001387">
    <property type="entry name" value="Cro/C1-type_HTH"/>
</dbReference>
<dbReference type="EMBL" id="BSDP01000001">
    <property type="protein sequence ID" value="GLI27507.1"/>
    <property type="molecule type" value="Genomic_DNA"/>
</dbReference>
<dbReference type="Pfam" id="PF13560">
    <property type="entry name" value="HTH_31"/>
    <property type="match status" value="1"/>
</dbReference>
<dbReference type="Gene3D" id="1.10.260.40">
    <property type="entry name" value="lambda repressor-like DNA-binding domains"/>
    <property type="match status" value="1"/>
</dbReference>
<name>A0A9W6CVZ3_9MICO</name>
<comment type="caution">
    <text evidence="3">The sequence shown here is derived from an EMBL/GenBank/DDBJ whole genome shotgun (WGS) entry which is preliminary data.</text>
</comment>
<feature type="region of interest" description="Disordered" evidence="1">
    <location>
        <begin position="290"/>
        <end position="310"/>
    </location>
</feature>
<reference evidence="3" key="1">
    <citation type="submission" date="2022-12" db="EMBL/GenBank/DDBJ databases">
        <title>Reference genome sequencing for broad-spectrum identification of bacterial and archaeal isolates by mass spectrometry.</title>
        <authorList>
            <person name="Sekiguchi Y."/>
            <person name="Tourlousse D.M."/>
        </authorList>
    </citation>
    <scope>NUCLEOTIDE SEQUENCE</scope>
    <source>
        <strain evidence="3">14</strain>
    </source>
</reference>
<dbReference type="GO" id="GO:0003677">
    <property type="term" value="F:DNA binding"/>
    <property type="evidence" value="ECO:0007669"/>
    <property type="project" value="InterPro"/>
</dbReference>
<proteinExistence type="predicted"/>
<dbReference type="PANTHER" id="PTHR35010">
    <property type="entry name" value="BLL4672 PROTEIN-RELATED"/>
    <property type="match status" value="1"/>
</dbReference>
<feature type="compositionally biased region" description="Low complexity" evidence="1">
    <location>
        <begin position="91"/>
        <end position="102"/>
    </location>
</feature>
<dbReference type="SMART" id="SM00530">
    <property type="entry name" value="HTH_XRE"/>
    <property type="match status" value="1"/>
</dbReference>
<feature type="compositionally biased region" description="Low complexity" evidence="1">
    <location>
        <begin position="299"/>
        <end position="310"/>
    </location>
</feature>
<gene>
    <name evidence="3" type="ORF">ARHIZOSPH14_17490</name>
</gene>
<dbReference type="AlphaFoldDB" id="A0A9W6CVZ3"/>
<evidence type="ECO:0000259" key="2">
    <source>
        <dbReference type="SMART" id="SM00530"/>
    </source>
</evidence>
<dbReference type="InterPro" id="IPR010982">
    <property type="entry name" value="Lambda_DNA-bd_dom_sf"/>
</dbReference>
<keyword evidence="4" id="KW-1185">Reference proteome</keyword>
<dbReference type="Pfam" id="PF17765">
    <property type="entry name" value="MLTR_LBD"/>
    <property type="match status" value="1"/>
</dbReference>
<dbReference type="InterPro" id="IPR041413">
    <property type="entry name" value="MLTR_LBD"/>
</dbReference>